<sequence length="179" mass="20438">ENEGSCDGLNFSFDDRILDTTNTTQQSRYERILGSEHSGRRILISIVKMVAAKPHVPIVKKRTARFNRHQSDRFMRVDPSWRKPKGIDNRVRRRFSGQAAMPKIGYGSNRKTRHMMPSGHKAFLVNNTRDLELLLMHNRTYAAEIAHAVSSRKRIEIVARAKQLGVKVTNGKAKITTES</sequence>
<gene>
    <name evidence="4" type="ORF">CLAFUR5_02894</name>
</gene>
<dbReference type="InterPro" id="IPR001515">
    <property type="entry name" value="Ribosomal_eL32"/>
</dbReference>
<dbReference type="PANTHER" id="PTHR23413:SF1">
    <property type="entry name" value="RIBOSOMAL PROTEIN L32"/>
    <property type="match status" value="1"/>
</dbReference>
<dbReference type="EMBL" id="CP090164">
    <property type="protein sequence ID" value="UJO13621.1"/>
    <property type="molecule type" value="Genomic_DNA"/>
</dbReference>
<feature type="non-terminal residue" evidence="4">
    <location>
        <position position="1"/>
    </location>
</feature>
<keyword evidence="2 4" id="KW-0689">Ribosomal protein</keyword>
<reference evidence="4" key="1">
    <citation type="submission" date="2021-12" db="EMBL/GenBank/DDBJ databases">
        <authorList>
            <person name="Zaccaron A."/>
            <person name="Stergiopoulos I."/>
        </authorList>
    </citation>
    <scope>NUCLEOTIDE SEQUENCE</scope>
    <source>
        <strain evidence="4">Race5_Kim</strain>
    </source>
</reference>
<protein>
    <submittedName>
        <fullName evidence="4">60S ribosomal protein L32</fullName>
    </submittedName>
</protein>
<dbReference type="GO" id="GO:0022625">
    <property type="term" value="C:cytosolic large ribosomal subunit"/>
    <property type="evidence" value="ECO:0007669"/>
    <property type="project" value="TreeGrafter"/>
</dbReference>
<dbReference type="OrthoDB" id="268693at2759"/>
<dbReference type="GO" id="GO:0003735">
    <property type="term" value="F:structural constituent of ribosome"/>
    <property type="evidence" value="ECO:0007669"/>
    <property type="project" value="InterPro"/>
</dbReference>
<evidence type="ECO:0000313" key="4">
    <source>
        <dbReference type="EMBL" id="UJO13621.1"/>
    </source>
</evidence>
<reference evidence="4" key="2">
    <citation type="journal article" date="2022" name="Microb. Genom.">
        <title>A chromosome-scale genome assembly of the tomato pathogen Cladosporium fulvum reveals a compartmentalized genome architecture and the presence of a dispensable chromosome.</title>
        <authorList>
            <person name="Zaccaron A.Z."/>
            <person name="Chen L.H."/>
            <person name="Samaras A."/>
            <person name="Stergiopoulos I."/>
        </authorList>
    </citation>
    <scope>NUCLEOTIDE SEQUENCE</scope>
    <source>
        <strain evidence="4">Race5_Kim</strain>
    </source>
</reference>
<dbReference type="PROSITE" id="PS00580">
    <property type="entry name" value="RIBOSOMAL_L32E"/>
    <property type="match status" value="1"/>
</dbReference>
<accession>A0A9Q8P584</accession>
<dbReference type="Pfam" id="PF01655">
    <property type="entry name" value="Ribosomal_L32e"/>
    <property type="match status" value="1"/>
</dbReference>
<dbReference type="AlphaFoldDB" id="A0A9Q8P584"/>
<dbReference type="SUPFAM" id="SSF52042">
    <property type="entry name" value="Ribosomal protein L32e"/>
    <property type="match status" value="1"/>
</dbReference>
<keyword evidence="3" id="KW-0687">Ribonucleoprotein</keyword>
<dbReference type="RefSeq" id="XP_047757987.1">
    <property type="nucleotide sequence ID" value="XM_047902042.1"/>
</dbReference>
<evidence type="ECO:0000256" key="1">
    <source>
        <dbReference type="ARBA" id="ARBA00008431"/>
    </source>
</evidence>
<dbReference type="InterPro" id="IPR036351">
    <property type="entry name" value="Ribosomal_eL32_sf"/>
</dbReference>
<dbReference type="PANTHER" id="PTHR23413">
    <property type="entry name" value="60S RIBOSOMAL PROTEIN L32 AND DNA-DIRECTED RNA POLYMERASE II, SUBUNIT N"/>
    <property type="match status" value="1"/>
</dbReference>
<dbReference type="CDD" id="cd00513">
    <property type="entry name" value="Ribosomal_L32_L32e"/>
    <property type="match status" value="1"/>
</dbReference>
<dbReference type="Proteomes" id="UP000756132">
    <property type="component" value="Chromosome 2"/>
</dbReference>
<dbReference type="SMART" id="SM01393">
    <property type="entry name" value="Ribosomal_L32e"/>
    <property type="match status" value="1"/>
</dbReference>
<evidence type="ECO:0000256" key="2">
    <source>
        <dbReference type="ARBA" id="ARBA00022980"/>
    </source>
</evidence>
<evidence type="ECO:0000313" key="5">
    <source>
        <dbReference type="Proteomes" id="UP000756132"/>
    </source>
</evidence>
<dbReference type="GO" id="GO:0006412">
    <property type="term" value="P:translation"/>
    <property type="evidence" value="ECO:0007669"/>
    <property type="project" value="InterPro"/>
</dbReference>
<organism evidence="4 5">
    <name type="scientific">Passalora fulva</name>
    <name type="common">Tomato leaf mold</name>
    <name type="synonym">Cladosporium fulvum</name>
    <dbReference type="NCBI Taxonomy" id="5499"/>
    <lineage>
        <taxon>Eukaryota</taxon>
        <taxon>Fungi</taxon>
        <taxon>Dikarya</taxon>
        <taxon>Ascomycota</taxon>
        <taxon>Pezizomycotina</taxon>
        <taxon>Dothideomycetes</taxon>
        <taxon>Dothideomycetidae</taxon>
        <taxon>Mycosphaerellales</taxon>
        <taxon>Mycosphaerellaceae</taxon>
        <taxon>Fulvia</taxon>
    </lineage>
</organism>
<evidence type="ECO:0000256" key="3">
    <source>
        <dbReference type="ARBA" id="ARBA00023274"/>
    </source>
</evidence>
<proteinExistence type="inferred from homology"/>
<name>A0A9Q8P584_PASFU</name>
<dbReference type="InterPro" id="IPR018263">
    <property type="entry name" value="Ribosomal_eL32_CS"/>
</dbReference>
<dbReference type="KEGG" id="ffu:CLAFUR5_02894"/>
<keyword evidence="5" id="KW-1185">Reference proteome</keyword>
<comment type="similarity">
    <text evidence="1">Belongs to the eukaryotic ribosomal protein eL32 family.</text>
</comment>
<dbReference type="GeneID" id="71982772"/>